<dbReference type="Proteomes" id="UP000233551">
    <property type="component" value="Unassembled WGS sequence"/>
</dbReference>
<dbReference type="EMBL" id="MTKT01002905">
    <property type="protein sequence ID" value="OWM77005.1"/>
    <property type="molecule type" value="Genomic_DNA"/>
</dbReference>
<evidence type="ECO:0000313" key="2">
    <source>
        <dbReference type="EMBL" id="OWM77005.1"/>
    </source>
</evidence>
<gene>
    <name evidence="2" type="ORF">CDL15_Pgr010580</name>
    <name evidence="3" type="ORF">CRG98_029734</name>
</gene>
<feature type="transmembrane region" description="Helical" evidence="1">
    <location>
        <begin position="45"/>
        <end position="66"/>
    </location>
</feature>
<name>A0A218WW17_PUNGR</name>
<keyword evidence="1" id="KW-0472">Membrane</keyword>
<dbReference type="Proteomes" id="UP000197138">
    <property type="component" value="Unassembled WGS sequence"/>
</dbReference>
<proteinExistence type="predicted"/>
<reference evidence="3 5" key="3">
    <citation type="submission" date="2017-11" db="EMBL/GenBank/DDBJ databases">
        <title>De-novo sequencing of pomegranate (Punica granatum L.) genome.</title>
        <authorList>
            <person name="Akparov Z."/>
            <person name="Amiraslanov A."/>
            <person name="Hajiyeva S."/>
            <person name="Abbasov M."/>
            <person name="Kaur K."/>
            <person name="Hamwieh A."/>
            <person name="Solovyev V."/>
            <person name="Salamov A."/>
            <person name="Braich B."/>
            <person name="Kosarev P."/>
            <person name="Mahmoud A."/>
            <person name="Hajiyev E."/>
            <person name="Babayeva S."/>
            <person name="Izzatullayeva V."/>
            <person name="Mammadov A."/>
            <person name="Mammadov A."/>
            <person name="Sharifova S."/>
            <person name="Ojaghi J."/>
            <person name="Eynullazada K."/>
            <person name="Bayramov B."/>
            <person name="Abdulazimova A."/>
            <person name="Shahmuradov I."/>
        </authorList>
    </citation>
    <scope>NUCLEOTIDE SEQUENCE [LARGE SCALE GENOMIC DNA]</scope>
    <source>
        <strain evidence="3">AG2017</strain>
        <strain evidence="5">cv. AG2017</strain>
        <tissue evidence="3">Leaf</tissue>
    </source>
</reference>
<dbReference type="AlphaFoldDB" id="A0A218WW17"/>
<protein>
    <submittedName>
        <fullName evidence="2">Uncharacterized protein</fullName>
    </submittedName>
</protein>
<reference evidence="2" key="2">
    <citation type="submission" date="2017-06" db="EMBL/GenBank/DDBJ databases">
        <title>The pomegranate genome and the genomics of punicalagin biosynthesis.</title>
        <authorList>
            <person name="Xu C."/>
        </authorList>
    </citation>
    <scope>NUCLEOTIDE SEQUENCE [LARGE SCALE GENOMIC DNA]</scope>
    <source>
        <tissue evidence="2">Fresh leaf</tissue>
    </source>
</reference>
<accession>A0A218WW17</accession>
<organism evidence="2 4">
    <name type="scientific">Punica granatum</name>
    <name type="common">Pomegranate</name>
    <dbReference type="NCBI Taxonomy" id="22663"/>
    <lineage>
        <taxon>Eukaryota</taxon>
        <taxon>Viridiplantae</taxon>
        <taxon>Streptophyta</taxon>
        <taxon>Embryophyta</taxon>
        <taxon>Tracheophyta</taxon>
        <taxon>Spermatophyta</taxon>
        <taxon>Magnoliopsida</taxon>
        <taxon>eudicotyledons</taxon>
        <taxon>Gunneridae</taxon>
        <taxon>Pentapetalae</taxon>
        <taxon>rosids</taxon>
        <taxon>malvids</taxon>
        <taxon>Myrtales</taxon>
        <taxon>Lythraceae</taxon>
        <taxon>Punica</taxon>
    </lineage>
</organism>
<keyword evidence="1" id="KW-0812">Transmembrane</keyword>
<sequence length="94" mass="10146">MATALGHGVAKMTGMAADTAMNEDLWLLVALGSWMHVDCLGYTRHVWLVVTVQCCLLLCVAFFGAATNRLKLLHALDCPYATVVAPNMQISPVL</sequence>
<keyword evidence="1" id="KW-1133">Transmembrane helix</keyword>
<reference evidence="4" key="1">
    <citation type="journal article" date="2017" name="Plant J.">
        <title>The pomegranate (Punica granatum L.) genome and the genomics of punicalagin biosynthesis.</title>
        <authorList>
            <person name="Qin G."/>
            <person name="Xu C."/>
            <person name="Ming R."/>
            <person name="Tang H."/>
            <person name="Guyot R."/>
            <person name="Kramer E.M."/>
            <person name="Hu Y."/>
            <person name="Yi X."/>
            <person name="Qi Y."/>
            <person name="Xu X."/>
            <person name="Gao Z."/>
            <person name="Pan H."/>
            <person name="Jian J."/>
            <person name="Tian Y."/>
            <person name="Yue Z."/>
            <person name="Xu Y."/>
        </authorList>
    </citation>
    <scope>NUCLEOTIDE SEQUENCE [LARGE SCALE GENOMIC DNA]</scope>
    <source>
        <strain evidence="4">cv. Dabenzi</strain>
    </source>
</reference>
<evidence type="ECO:0000313" key="5">
    <source>
        <dbReference type="Proteomes" id="UP000233551"/>
    </source>
</evidence>
<comment type="caution">
    <text evidence="2">The sequence shown here is derived from an EMBL/GenBank/DDBJ whole genome shotgun (WGS) entry which is preliminary data.</text>
</comment>
<evidence type="ECO:0000313" key="4">
    <source>
        <dbReference type="Proteomes" id="UP000197138"/>
    </source>
</evidence>
<evidence type="ECO:0000313" key="3">
    <source>
        <dbReference type="EMBL" id="PKI49868.1"/>
    </source>
</evidence>
<evidence type="ECO:0000256" key="1">
    <source>
        <dbReference type="SAM" id="Phobius"/>
    </source>
</evidence>
<dbReference type="EMBL" id="PGOL01002183">
    <property type="protein sequence ID" value="PKI49868.1"/>
    <property type="molecule type" value="Genomic_DNA"/>
</dbReference>
<keyword evidence="5" id="KW-1185">Reference proteome</keyword>